<dbReference type="FunFam" id="2.70.70.10:FF:000006">
    <property type="entry name" value="M23 family peptidase"/>
    <property type="match status" value="1"/>
</dbReference>
<dbReference type="AlphaFoldDB" id="A0A9D2B0A8"/>
<feature type="transmembrane region" description="Helical" evidence="7">
    <location>
        <begin position="33"/>
        <end position="50"/>
    </location>
</feature>
<keyword evidence="7" id="KW-1133">Transmembrane helix</keyword>
<reference evidence="9" key="1">
    <citation type="journal article" date="2021" name="PeerJ">
        <title>Extensive microbial diversity within the chicken gut microbiome revealed by metagenomics and culture.</title>
        <authorList>
            <person name="Gilroy R."/>
            <person name="Ravi A."/>
            <person name="Getino M."/>
            <person name="Pursley I."/>
            <person name="Horton D.L."/>
            <person name="Alikhan N.F."/>
            <person name="Baker D."/>
            <person name="Gharbi K."/>
            <person name="Hall N."/>
            <person name="Watson M."/>
            <person name="Adriaenssens E.M."/>
            <person name="Foster-Nyarko E."/>
            <person name="Jarju S."/>
            <person name="Secka A."/>
            <person name="Antonio M."/>
            <person name="Oren A."/>
            <person name="Chaudhuri R.R."/>
            <person name="La Ragione R."/>
            <person name="Hildebrand F."/>
            <person name="Pallen M.J."/>
        </authorList>
    </citation>
    <scope>NUCLEOTIDE SEQUENCE</scope>
    <source>
        <strain evidence="9">1719</strain>
    </source>
</reference>
<dbReference type="EMBL" id="DXEZ01000335">
    <property type="protein sequence ID" value="HIX55734.1"/>
    <property type="molecule type" value="Genomic_DNA"/>
</dbReference>
<dbReference type="GO" id="GO:0004222">
    <property type="term" value="F:metalloendopeptidase activity"/>
    <property type="evidence" value="ECO:0007669"/>
    <property type="project" value="TreeGrafter"/>
</dbReference>
<evidence type="ECO:0000256" key="2">
    <source>
        <dbReference type="ARBA" id="ARBA00022670"/>
    </source>
</evidence>
<keyword evidence="5" id="KW-0862">Zinc</keyword>
<keyword evidence="4" id="KW-0378">Hydrolase</keyword>
<keyword evidence="6" id="KW-0482">Metalloprotease</keyword>
<dbReference type="InterPro" id="IPR016047">
    <property type="entry name" value="M23ase_b-sheet_dom"/>
</dbReference>
<name>A0A9D2B0A8_9SPHI</name>
<evidence type="ECO:0000256" key="6">
    <source>
        <dbReference type="ARBA" id="ARBA00023049"/>
    </source>
</evidence>
<comment type="cofactor">
    <cofactor evidence="1">
        <name>Zn(2+)</name>
        <dbReference type="ChEBI" id="CHEBI:29105"/>
    </cofactor>
</comment>
<evidence type="ECO:0000313" key="9">
    <source>
        <dbReference type="EMBL" id="HIX55734.1"/>
    </source>
</evidence>
<dbReference type="PANTHER" id="PTHR21666:SF288">
    <property type="entry name" value="CELL DIVISION PROTEIN YTFB"/>
    <property type="match status" value="1"/>
</dbReference>
<dbReference type="Gene3D" id="2.70.70.10">
    <property type="entry name" value="Glucose Permease (Domain IIA)"/>
    <property type="match status" value="1"/>
</dbReference>
<protein>
    <submittedName>
        <fullName evidence="9">M23 family metallopeptidase</fullName>
    </submittedName>
</protein>
<reference evidence="9" key="2">
    <citation type="submission" date="2021-04" db="EMBL/GenBank/DDBJ databases">
        <authorList>
            <person name="Gilroy R."/>
        </authorList>
    </citation>
    <scope>NUCLEOTIDE SEQUENCE</scope>
    <source>
        <strain evidence="9">1719</strain>
    </source>
</reference>
<dbReference type="PANTHER" id="PTHR21666">
    <property type="entry name" value="PEPTIDASE-RELATED"/>
    <property type="match status" value="1"/>
</dbReference>
<evidence type="ECO:0000259" key="8">
    <source>
        <dbReference type="Pfam" id="PF01551"/>
    </source>
</evidence>
<gene>
    <name evidence="9" type="ORF">H9853_11995</name>
</gene>
<dbReference type="GO" id="GO:0046872">
    <property type="term" value="F:metal ion binding"/>
    <property type="evidence" value="ECO:0007669"/>
    <property type="project" value="UniProtKB-KW"/>
</dbReference>
<keyword evidence="7" id="KW-0472">Membrane</keyword>
<dbReference type="InterPro" id="IPR050570">
    <property type="entry name" value="Cell_wall_metabolism_enzyme"/>
</dbReference>
<proteinExistence type="predicted"/>
<dbReference type="Pfam" id="PF01551">
    <property type="entry name" value="Peptidase_M23"/>
    <property type="match status" value="1"/>
</dbReference>
<organism evidence="9 10">
    <name type="scientific">Candidatus Sphingobacterium stercoripullorum</name>
    <dbReference type="NCBI Taxonomy" id="2838759"/>
    <lineage>
        <taxon>Bacteria</taxon>
        <taxon>Pseudomonadati</taxon>
        <taxon>Bacteroidota</taxon>
        <taxon>Sphingobacteriia</taxon>
        <taxon>Sphingobacteriales</taxon>
        <taxon>Sphingobacteriaceae</taxon>
        <taxon>Sphingobacterium</taxon>
    </lineage>
</organism>
<dbReference type="SUPFAM" id="SSF51261">
    <property type="entry name" value="Duplicated hybrid motif"/>
    <property type="match status" value="1"/>
</dbReference>
<evidence type="ECO:0000256" key="3">
    <source>
        <dbReference type="ARBA" id="ARBA00022723"/>
    </source>
</evidence>
<keyword evidence="3" id="KW-0479">Metal-binding</keyword>
<dbReference type="Proteomes" id="UP000824156">
    <property type="component" value="Unassembled WGS sequence"/>
</dbReference>
<keyword evidence="2" id="KW-0645">Protease</keyword>
<comment type="caution">
    <text evidence="9">The sequence shown here is derived from an EMBL/GenBank/DDBJ whole genome shotgun (WGS) entry which is preliminary data.</text>
</comment>
<keyword evidence="7" id="KW-0812">Transmembrane</keyword>
<evidence type="ECO:0000313" key="10">
    <source>
        <dbReference type="Proteomes" id="UP000824156"/>
    </source>
</evidence>
<dbReference type="InterPro" id="IPR011055">
    <property type="entry name" value="Dup_hybrid_motif"/>
</dbReference>
<dbReference type="GO" id="GO:0006508">
    <property type="term" value="P:proteolysis"/>
    <property type="evidence" value="ECO:0007669"/>
    <property type="project" value="UniProtKB-KW"/>
</dbReference>
<evidence type="ECO:0000256" key="1">
    <source>
        <dbReference type="ARBA" id="ARBA00001947"/>
    </source>
</evidence>
<feature type="domain" description="M23ase beta-sheet core" evidence="8">
    <location>
        <begin position="187"/>
        <end position="281"/>
    </location>
</feature>
<dbReference type="CDD" id="cd12797">
    <property type="entry name" value="M23_peptidase"/>
    <property type="match status" value="1"/>
</dbReference>
<evidence type="ECO:0000256" key="7">
    <source>
        <dbReference type="SAM" id="Phobius"/>
    </source>
</evidence>
<evidence type="ECO:0000256" key="4">
    <source>
        <dbReference type="ARBA" id="ARBA00022801"/>
    </source>
</evidence>
<accession>A0A9D2B0A8</accession>
<evidence type="ECO:0000256" key="5">
    <source>
        <dbReference type="ARBA" id="ARBA00022833"/>
    </source>
</evidence>
<sequence length="287" mass="32736">MQKKNTPIVFKGKDGQKYTEITVPTFFLKNWKWLLASLLFALTLSVSLVVKSMQAKTVNHYTHQIDELKKAKFKLTVEGLHKESDFDEVRKTYDAIDSTLHEINSKLKKRGLKSINLDTQHKDRKNPMGGPIEKNTTLADLTAYYEETVKKIDKKLTYTPIGVPHYGRITSRFGYRRNPFTKRGRELHSGVDFKGRTGEPIRSTASGTVTFSGYKGGYGYVVMVRHADGFETRYAHLSKTRVRKGQRVEVGHTVGLLGSTGRSTGPHLHYEILHNGRKINPQKFFQF</sequence>